<dbReference type="RefSeq" id="XP_001328071.1">
    <property type="nucleotide sequence ID" value="XM_001328036.1"/>
</dbReference>
<dbReference type="VEuPathDB" id="TrichDB:TVAG_160210"/>
<evidence type="ECO:0000256" key="11">
    <source>
        <dbReference type="ARBA" id="ARBA00023264"/>
    </source>
</evidence>
<evidence type="ECO:0000256" key="10">
    <source>
        <dbReference type="ARBA" id="ARBA00023209"/>
    </source>
</evidence>
<keyword evidence="7 13" id="KW-1133">Transmembrane helix</keyword>
<evidence type="ECO:0000256" key="8">
    <source>
        <dbReference type="ARBA" id="ARBA00023098"/>
    </source>
</evidence>
<feature type="domain" description="Phospholipid/glycerol acyltransferase" evidence="14">
    <location>
        <begin position="126"/>
        <end position="232"/>
    </location>
</feature>
<dbReference type="PANTHER" id="PTHR23063:SF52">
    <property type="entry name" value="LYSOPHOSPHATIDYLCHOLINE ACYLTRANSFERASE"/>
    <property type="match status" value="1"/>
</dbReference>
<evidence type="ECO:0000313" key="16">
    <source>
        <dbReference type="Proteomes" id="UP000001542"/>
    </source>
</evidence>
<accession>A2DUW3</accession>
<reference evidence="15" key="1">
    <citation type="submission" date="2006-10" db="EMBL/GenBank/DDBJ databases">
        <authorList>
            <person name="Amadeo P."/>
            <person name="Zhao Q."/>
            <person name="Wortman J."/>
            <person name="Fraser-Liggett C."/>
            <person name="Carlton J."/>
        </authorList>
    </citation>
    <scope>NUCLEOTIDE SEQUENCE</scope>
    <source>
        <strain evidence="15">G3</strain>
    </source>
</reference>
<reference evidence="15" key="2">
    <citation type="journal article" date="2007" name="Science">
        <title>Draft genome sequence of the sexually transmitted pathogen Trichomonas vaginalis.</title>
        <authorList>
            <person name="Carlton J.M."/>
            <person name="Hirt R.P."/>
            <person name="Silva J.C."/>
            <person name="Delcher A.L."/>
            <person name="Schatz M."/>
            <person name="Zhao Q."/>
            <person name="Wortman J.R."/>
            <person name="Bidwell S.L."/>
            <person name="Alsmark U.C.M."/>
            <person name="Besteiro S."/>
            <person name="Sicheritz-Ponten T."/>
            <person name="Noel C.J."/>
            <person name="Dacks J.B."/>
            <person name="Foster P.G."/>
            <person name="Simillion C."/>
            <person name="Van de Peer Y."/>
            <person name="Miranda-Saavedra D."/>
            <person name="Barton G.J."/>
            <person name="Westrop G.D."/>
            <person name="Mueller S."/>
            <person name="Dessi D."/>
            <person name="Fiori P.L."/>
            <person name="Ren Q."/>
            <person name="Paulsen I."/>
            <person name="Zhang H."/>
            <person name="Bastida-Corcuera F.D."/>
            <person name="Simoes-Barbosa A."/>
            <person name="Brown M.T."/>
            <person name="Hayes R.D."/>
            <person name="Mukherjee M."/>
            <person name="Okumura C.Y."/>
            <person name="Schneider R."/>
            <person name="Smith A.J."/>
            <person name="Vanacova S."/>
            <person name="Villalvazo M."/>
            <person name="Haas B.J."/>
            <person name="Pertea M."/>
            <person name="Feldblyum T.V."/>
            <person name="Utterback T.R."/>
            <person name="Shu C.L."/>
            <person name="Osoegawa K."/>
            <person name="de Jong P.J."/>
            <person name="Hrdy I."/>
            <person name="Horvathova L."/>
            <person name="Zubacova Z."/>
            <person name="Dolezal P."/>
            <person name="Malik S.B."/>
            <person name="Logsdon J.M. Jr."/>
            <person name="Henze K."/>
            <person name="Gupta A."/>
            <person name="Wang C.C."/>
            <person name="Dunne R.L."/>
            <person name="Upcroft J.A."/>
            <person name="Upcroft P."/>
            <person name="White O."/>
            <person name="Salzberg S.L."/>
            <person name="Tang P."/>
            <person name="Chiu C.-H."/>
            <person name="Lee Y.-S."/>
            <person name="Embley T.M."/>
            <person name="Coombs G.H."/>
            <person name="Mottram J.C."/>
            <person name="Tachezy J."/>
            <person name="Fraser-Liggett C.M."/>
            <person name="Johnson P.J."/>
        </authorList>
    </citation>
    <scope>NUCLEOTIDE SEQUENCE [LARGE SCALE GENOMIC DNA]</scope>
    <source>
        <strain evidence="15">G3</strain>
    </source>
</reference>
<keyword evidence="6 13" id="KW-0812">Transmembrane</keyword>
<evidence type="ECO:0000256" key="4">
    <source>
        <dbReference type="ARBA" id="ARBA00022516"/>
    </source>
</evidence>
<evidence type="ECO:0000256" key="12">
    <source>
        <dbReference type="ARBA" id="ARBA00023315"/>
    </source>
</evidence>
<evidence type="ECO:0000256" key="7">
    <source>
        <dbReference type="ARBA" id="ARBA00022989"/>
    </source>
</evidence>
<proteinExistence type="inferred from homology"/>
<evidence type="ECO:0000256" key="13">
    <source>
        <dbReference type="SAM" id="Phobius"/>
    </source>
</evidence>
<evidence type="ECO:0000256" key="3">
    <source>
        <dbReference type="ARBA" id="ARBA00008655"/>
    </source>
</evidence>
<dbReference type="SUPFAM" id="SSF69593">
    <property type="entry name" value="Glycerol-3-phosphate (1)-acyltransferase"/>
    <property type="match status" value="1"/>
</dbReference>
<feature type="transmembrane region" description="Helical" evidence="13">
    <location>
        <begin position="97"/>
        <end position="115"/>
    </location>
</feature>
<keyword evidence="16" id="KW-1185">Reference proteome</keyword>
<evidence type="ECO:0000256" key="2">
    <source>
        <dbReference type="ARBA" id="ARBA00005189"/>
    </source>
</evidence>
<dbReference type="KEGG" id="tva:4773855"/>
<keyword evidence="4" id="KW-0444">Lipid biosynthesis</keyword>
<keyword evidence="12" id="KW-0012">Acyltransferase</keyword>
<evidence type="ECO:0000259" key="14">
    <source>
        <dbReference type="SMART" id="SM00563"/>
    </source>
</evidence>
<dbReference type="GO" id="GO:0016020">
    <property type="term" value="C:membrane"/>
    <property type="evidence" value="ECO:0007669"/>
    <property type="project" value="UniProtKB-SubCell"/>
</dbReference>
<dbReference type="EMBL" id="DS113250">
    <property type="protein sequence ID" value="EAY15848.1"/>
    <property type="molecule type" value="Genomic_DNA"/>
</dbReference>
<dbReference type="AlphaFoldDB" id="A2DUW3"/>
<evidence type="ECO:0000313" key="15">
    <source>
        <dbReference type="EMBL" id="EAY15848.1"/>
    </source>
</evidence>
<evidence type="ECO:0000256" key="9">
    <source>
        <dbReference type="ARBA" id="ARBA00023136"/>
    </source>
</evidence>
<dbReference type="PANTHER" id="PTHR23063">
    <property type="entry name" value="PHOSPHOLIPID ACYLTRANSFERASE"/>
    <property type="match status" value="1"/>
</dbReference>
<evidence type="ECO:0000256" key="6">
    <source>
        <dbReference type="ARBA" id="ARBA00022692"/>
    </source>
</evidence>
<keyword evidence="9 13" id="KW-0472">Membrane</keyword>
<dbReference type="Pfam" id="PF01553">
    <property type="entry name" value="Acyltransferase"/>
    <property type="match status" value="1"/>
</dbReference>
<dbReference type="Proteomes" id="UP000001542">
    <property type="component" value="Unassembled WGS sequence"/>
</dbReference>
<name>A2DUW3_TRIV3</name>
<comment type="similarity">
    <text evidence="3">Belongs to the 1-acyl-sn-glycerol-3-phosphate acyltransferase family.</text>
</comment>
<dbReference type="CDD" id="cd07991">
    <property type="entry name" value="LPLAT_LPCAT1-like"/>
    <property type="match status" value="1"/>
</dbReference>
<evidence type="ECO:0000256" key="1">
    <source>
        <dbReference type="ARBA" id="ARBA00004370"/>
    </source>
</evidence>
<dbReference type="SMART" id="SM00563">
    <property type="entry name" value="PlsC"/>
    <property type="match status" value="1"/>
</dbReference>
<gene>
    <name evidence="15" type="ORF">TVAG_160210</name>
</gene>
<dbReference type="GO" id="GO:0008374">
    <property type="term" value="F:O-acyltransferase activity"/>
    <property type="evidence" value="ECO:0007669"/>
    <property type="project" value="InterPro"/>
</dbReference>
<comment type="pathway">
    <text evidence="2">Lipid metabolism.</text>
</comment>
<dbReference type="InterPro" id="IPR045252">
    <property type="entry name" value="LPCAT1-like"/>
</dbReference>
<dbReference type="GO" id="GO:0008654">
    <property type="term" value="P:phospholipid biosynthetic process"/>
    <property type="evidence" value="ECO:0007669"/>
    <property type="project" value="UniProtKB-KW"/>
</dbReference>
<keyword evidence="5" id="KW-0808">Transferase</keyword>
<dbReference type="InterPro" id="IPR002123">
    <property type="entry name" value="Plipid/glycerol_acylTrfase"/>
</dbReference>
<sequence>MKYRGILWETQPPFDEKFTHQTELTPTTVEELKSLRIPPTYEGKYLIIQIILFLIIGIPRAIIASLYTIIIGGIFVFLVAIWRALGCPEDLRHYLMIYWAAGARVLLFLLGFFKINFHGEIDSDSRFIVSNHSCFFDSWLFLPFYPKPLEKKEIFQLPIIRDMVDIYGGIAVDRSKSCGLTKELLRNAEDQNKPQIFCTPEGASTNGEYMYRFHLGSFLSDLPVQPAAIRYTLWGTNRKISTISFFQNHVRQWIAFLGIPAITADVFFMDVMTIKAVASCEPRRFADVVSLAIGNKIGVRVLDLTTSTLFKNKQL</sequence>
<dbReference type="InParanoid" id="A2DUW3"/>
<dbReference type="VEuPathDB" id="TrichDB:TVAGG3_0259190"/>
<comment type="subcellular location">
    <subcellularLocation>
        <location evidence="1">Membrane</location>
    </subcellularLocation>
</comment>
<evidence type="ECO:0000256" key="5">
    <source>
        <dbReference type="ARBA" id="ARBA00022679"/>
    </source>
</evidence>
<keyword evidence="10" id="KW-0594">Phospholipid biosynthesis</keyword>
<keyword evidence="11" id="KW-1208">Phospholipid metabolism</keyword>
<dbReference type="eggNOG" id="KOG4666">
    <property type="taxonomic scope" value="Eukaryota"/>
</dbReference>
<feature type="transmembrane region" description="Helical" evidence="13">
    <location>
        <begin position="69"/>
        <end position="85"/>
    </location>
</feature>
<protein>
    <recommendedName>
        <fullName evidence="14">Phospholipid/glycerol acyltransferase domain-containing protein</fullName>
    </recommendedName>
</protein>
<keyword evidence="8" id="KW-0443">Lipid metabolism</keyword>
<organism evidence="15 16">
    <name type="scientific">Trichomonas vaginalis (strain ATCC PRA-98 / G3)</name>
    <dbReference type="NCBI Taxonomy" id="412133"/>
    <lineage>
        <taxon>Eukaryota</taxon>
        <taxon>Metamonada</taxon>
        <taxon>Parabasalia</taxon>
        <taxon>Trichomonadida</taxon>
        <taxon>Trichomonadidae</taxon>
        <taxon>Trichomonas</taxon>
    </lineage>
</organism>
<dbReference type="OrthoDB" id="272512at2759"/>